<dbReference type="EMBL" id="FRDI01000003">
    <property type="protein sequence ID" value="SHN54691.1"/>
    <property type="molecule type" value="Genomic_DNA"/>
</dbReference>
<dbReference type="Pfam" id="PF01967">
    <property type="entry name" value="MoaC"/>
    <property type="match status" value="1"/>
</dbReference>
<evidence type="ECO:0000256" key="5">
    <source>
        <dbReference type="ARBA" id="ARBA00023239"/>
    </source>
</evidence>
<gene>
    <name evidence="7" type="primary">moaC</name>
    <name evidence="9" type="ORF">SAMN02745728_00572</name>
</gene>
<dbReference type="RefSeq" id="WP_072696277.1">
    <property type="nucleotide sequence ID" value="NZ_FRDI01000003.1"/>
</dbReference>
<dbReference type="InterPro" id="IPR002820">
    <property type="entry name" value="Mopterin_CF_biosynth-C_dom"/>
</dbReference>
<dbReference type="Gene3D" id="3.30.70.640">
    <property type="entry name" value="Molybdopterin cofactor biosynthesis C (MoaC) domain"/>
    <property type="match status" value="1"/>
</dbReference>
<name>A0A1M7S881_9BACT</name>
<evidence type="ECO:0000256" key="7">
    <source>
        <dbReference type="HAMAP-Rule" id="MF_01224"/>
    </source>
</evidence>
<evidence type="ECO:0000256" key="3">
    <source>
        <dbReference type="ARBA" id="ARBA00012575"/>
    </source>
</evidence>
<dbReference type="Proteomes" id="UP000186469">
    <property type="component" value="Unassembled WGS sequence"/>
</dbReference>
<dbReference type="InterPro" id="IPR047594">
    <property type="entry name" value="MoaC_bact/euk"/>
</dbReference>
<evidence type="ECO:0000259" key="8">
    <source>
        <dbReference type="Pfam" id="PF01967"/>
    </source>
</evidence>
<dbReference type="NCBIfam" id="NF006870">
    <property type="entry name" value="PRK09364.1"/>
    <property type="match status" value="1"/>
</dbReference>
<evidence type="ECO:0000313" key="9">
    <source>
        <dbReference type="EMBL" id="SHN54691.1"/>
    </source>
</evidence>
<comment type="catalytic activity">
    <reaction evidence="1 7">
        <text>(8S)-3',8-cyclo-7,8-dihydroguanosine 5'-triphosphate = cyclic pyranopterin phosphate + diphosphate</text>
        <dbReference type="Rhea" id="RHEA:49580"/>
        <dbReference type="ChEBI" id="CHEBI:33019"/>
        <dbReference type="ChEBI" id="CHEBI:59648"/>
        <dbReference type="ChEBI" id="CHEBI:131766"/>
        <dbReference type="EC" id="4.6.1.17"/>
    </reaction>
</comment>
<dbReference type="InterPro" id="IPR023045">
    <property type="entry name" value="MoaC"/>
</dbReference>
<feature type="active site" evidence="7">
    <location>
        <position position="130"/>
    </location>
</feature>
<comment type="subunit">
    <text evidence="7">Homohexamer; trimer of dimers.</text>
</comment>
<keyword evidence="5 7" id="KW-0456">Lyase</keyword>
<sequence length="161" mass="17513">MNKPKLSHLDENGSACMVDVGNKEVTRRVAIAETTVLISEQTLNLLKEKALPKGDALNTAKVAGILAAKRTAELIPLCHPLPFDFCDIRFKIQETPPSVLIEAEVRTSGRTGIEMEALTAVQVAALSIYDMCKAVQKDIKITNCRLLFKSGGKSGTYRAID</sequence>
<dbReference type="NCBIfam" id="TIGR00581">
    <property type="entry name" value="moaC"/>
    <property type="match status" value="1"/>
</dbReference>
<evidence type="ECO:0000256" key="6">
    <source>
        <dbReference type="ARBA" id="ARBA00055087"/>
    </source>
</evidence>
<dbReference type="GO" id="GO:0006777">
    <property type="term" value="P:Mo-molybdopterin cofactor biosynthetic process"/>
    <property type="evidence" value="ECO:0007669"/>
    <property type="project" value="UniProtKB-UniRule"/>
</dbReference>
<evidence type="ECO:0000256" key="1">
    <source>
        <dbReference type="ARBA" id="ARBA00001637"/>
    </source>
</evidence>
<dbReference type="OrthoDB" id="9794429at2"/>
<feature type="binding site" evidence="7">
    <location>
        <begin position="115"/>
        <end position="116"/>
    </location>
    <ligand>
        <name>substrate</name>
    </ligand>
</feature>
<dbReference type="GO" id="GO:0061799">
    <property type="term" value="F:cyclic pyranopterin monophosphate synthase activity"/>
    <property type="evidence" value="ECO:0007669"/>
    <property type="project" value="UniProtKB-UniRule"/>
</dbReference>
<evidence type="ECO:0000256" key="2">
    <source>
        <dbReference type="ARBA" id="ARBA00005046"/>
    </source>
</evidence>
<proteinExistence type="inferred from homology"/>
<dbReference type="InterPro" id="IPR050105">
    <property type="entry name" value="MoCo_biosynth_MoaA/MoaC"/>
</dbReference>
<accession>A0A1M7S881</accession>
<keyword evidence="10" id="KW-1185">Reference proteome</keyword>
<evidence type="ECO:0000313" key="10">
    <source>
        <dbReference type="Proteomes" id="UP000186469"/>
    </source>
</evidence>
<reference evidence="9 10" key="1">
    <citation type="submission" date="2016-12" db="EMBL/GenBank/DDBJ databases">
        <authorList>
            <person name="Song W.-J."/>
            <person name="Kurnit D.M."/>
        </authorList>
    </citation>
    <scope>NUCLEOTIDE SEQUENCE [LARGE SCALE GENOMIC DNA]</scope>
    <source>
        <strain evidence="9 10">DSM 11393</strain>
    </source>
</reference>
<dbReference type="UniPathway" id="UPA00344"/>
<dbReference type="STRING" id="1121455.SAMN02745728_00572"/>
<evidence type="ECO:0000256" key="4">
    <source>
        <dbReference type="ARBA" id="ARBA00023150"/>
    </source>
</evidence>
<organism evidence="9 10">
    <name type="scientific">Desulfovibrio litoralis DSM 11393</name>
    <dbReference type="NCBI Taxonomy" id="1121455"/>
    <lineage>
        <taxon>Bacteria</taxon>
        <taxon>Pseudomonadati</taxon>
        <taxon>Thermodesulfobacteriota</taxon>
        <taxon>Desulfovibrionia</taxon>
        <taxon>Desulfovibrionales</taxon>
        <taxon>Desulfovibrionaceae</taxon>
        <taxon>Desulfovibrio</taxon>
    </lineage>
</organism>
<feature type="domain" description="Molybdopterin cofactor biosynthesis C (MoaC)" evidence="8">
    <location>
        <begin position="17"/>
        <end position="152"/>
    </location>
</feature>
<dbReference type="SUPFAM" id="SSF55040">
    <property type="entry name" value="Molybdenum cofactor biosynthesis protein C, MoaC"/>
    <property type="match status" value="1"/>
</dbReference>
<dbReference type="HAMAP" id="MF_01224_B">
    <property type="entry name" value="MoaC_B"/>
    <property type="match status" value="1"/>
</dbReference>
<comment type="pathway">
    <text evidence="2 7">Cofactor biosynthesis; molybdopterin biosynthesis.</text>
</comment>
<protein>
    <recommendedName>
        <fullName evidence="3 7">Cyclic pyranopterin monophosphate synthase</fullName>
        <ecNumber evidence="3 7">4.6.1.17</ecNumber>
    </recommendedName>
    <alternativeName>
        <fullName evidence="7">Molybdenum cofactor biosynthesis protein C</fullName>
    </alternativeName>
</protein>
<dbReference type="PANTHER" id="PTHR22960">
    <property type="entry name" value="MOLYBDOPTERIN COFACTOR SYNTHESIS PROTEIN A"/>
    <property type="match status" value="1"/>
</dbReference>
<feature type="binding site" evidence="7">
    <location>
        <begin position="77"/>
        <end position="79"/>
    </location>
    <ligand>
        <name>substrate</name>
    </ligand>
</feature>
<keyword evidence="4 7" id="KW-0501">Molybdenum cofactor biosynthesis</keyword>
<comment type="function">
    <text evidence="6 7">Catalyzes the conversion of (8S)-3',8-cyclo-7,8-dihydroguanosine 5'-triphosphate to cyclic pyranopterin monophosphate (cPMP).</text>
</comment>
<comment type="similarity">
    <text evidence="7">Belongs to the MoaC family.</text>
</comment>
<dbReference type="EC" id="4.6.1.17" evidence="3 7"/>
<dbReference type="InterPro" id="IPR036522">
    <property type="entry name" value="MoaC_sf"/>
</dbReference>
<dbReference type="AlphaFoldDB" id="A0A1M7S881"/>
<dbReference type="CDD" id="cd01420">
    <property type="entry name" value="MoaC_PE"/>
    <property type="match status" value="1"/>
</dbReference>